<sequence length="132" mass="14611">MDSEILDRETGADISGEVGVNYGRLGTNLPPPRISVRLIQSLLKAKRVKIYDANAEILEALRNTGIQVSIMLPNELVVNASTNQTFSDQWVRSNVVPFYPETLIRYLLVGNELISSTGAFPTSFLPLLSRFS</sequence>
<evidence type="ECO:0000313" key="9">
    <source>
        <dbReference type="EMBL" id="WVZ17842.1"/>
    </source>
</evidence>
<dbReference type="AlphaFoldDB" id="A0AAQ3NZX9"/>
<dbReference type="EC" id="3.2.1.39" evidence="3"/>
<evidence type="ECO:0000256" key="2">
    <source>
        <dbReference type="ARBA" id="ARBA00008773"/>
    </source>
</evidence>
<proteinExistence type="inferred from homology"/>
<evidence type="ECO:0000313" key="10">
    <source>
        <dbReference type="Proteomes" id="UP001374535"/>
    </source>
</evidence>
<comment type="catalytic activity">
    <reaction evidence="1">
        <text>Hydrolysis of (1-&gt;3)-beta-D-glucosidic linkages in (1-&gt;3)-beta-D-glucans.</text>
        <dbReference type="EC" id="3.2.1.39"/>
    </reaction>
</comment>
<dbReference type="InterPro" id="IPR000490">
    <property type="entry name" value="Glyco_hydro_17"/>
</dbReference>
<evidence type="ECO:0000256" key="6">
    <source>
        <dbReference type="ARBA" id="ARBA00033335"/>
    </source>
</evidence>
<evidence type="ECO:0000256" key="5">
    <source>
        <dbReference type="ARBA" id="ARBA00023295"/>
    </source>
</evidence>
<evidence type="ECO:0000256" key="3">
    <source>
        <dbReference type="ARBA" id="ARBA00012780"/>
    </source>
</evidence>
<evidence type="ECO:0000256" key="7">
    <source>
        <dbReference type="ARBA" id="ARBA00033417"/>
    </source>
</evidence>
<dbReference type="SUPFAM" id="SSF51445">
    <property type="entry name" value="(Trans)glycosidases"/>
    <property type="match status" value="1"/>
</dbReference>
<dbReference type="GO" id="GO:0042973">
    <property type="term" value="F:glucan endo-1,3-beta-D-glucosidase activity"/>
    <property type="evidence" value="ECO:0007669"/>
    <property type="project" value="UniProtKB-EC"/>
</dbReference>
<dbReference type="Proteomes" id="UP001374535">
    <property type="component" value="Chromosome 3"/>
</dbReference>
<evidence type="ECO:0000256" key="1">
    <source>
        <dbReference type="ARBA" id="ARBA00000382"/>
    </source>
</evidence>
<dbReference type="InterPro" id="IPR044965">
    <property type="entry name" value="Glyco_hydro_17_plant"/>
</dbReference>
<organism evidence="9 10">
    <name type="scientific">Vigna mungo</name>
    <name type="common">Black gram</name>
    <name type="synonym">Phaseolus mungo</name>
    <dbReference type="NCBI Taxonomy" id="3915"/>
    <lineage>
        <taxon>Eukaryota</taxon>
        <taxon>Viridiplantae</taxon>
        <taxon>Streptophyta</taxon>
        <taxon>Embryophyta</taxon>
        <taxon>Tracheophyta</taxon>
        <taxon>Spermatophyta</taxon>
        <taxon>Magnoliopsida</taxon>
        <taxon>eudicotyledons</taxon>
        <taxon>Gunneridae</taxon>
        <taxon>Pentapetalae</taxon>
        <taxon>rosids</taxon>
        <taxon>fabids</taxon>
        <taxon>Fabales</taxon>
        <taxon>Fabaceae</taxon>
        <taxon>Papilionoideae</taxon>
        <taxon>50 kb inversion clade</taxon>
        <taxon>NPAAA clade</taxon>
        <taxon>indigoferoid/millettioid clade</taxon>
        <taxon>Phaseoleae</taxon>
        <taxon>Vigna</taxon>
    </lineage>
</organism>
<dbReference type="EMBL" id="CP144698">
    <property type="protein sequence ID" value="WVZ17842.1"/>
    <property type="molecule type" value="Genomic_DNA"/>
</dbReference>
<evidence type="ECO:0000256" key="8">
    <source>
        <dbReference type="RuleBase" id="RU004335"/>
    </source>
</evidence>
<dbReference type="InterPro" id="IPR017853">
    <property type="entry name" value="GH"/>
</dbReference>
<keyword evidence="4" id="KW-0378">Hydrolase</keyword>
<protein>
    <recommendedName>
        <fullName evidence="3">glucan endo-1,3-beta-D-glucosidase</fullName>
        <ecNumber evidence="3">3.2.1.39</ecNumber>
    </recommendedName>
    <alternativeName>
        <fullName evidence="6">(1-&gt;3)-beta-glucan endohydrolase</fullName>
    </alternativeName>
    <alternativeName>
        <fullName evidence="7">Beta-1,3-endoglucanase</fullName>
    </alternativeName>
</protein>
<name>A0AAQ3NZX9_VIGMU</name>
<reference evidence="9 10" key="1">
    <citation type="journal article" date="2023" name="Life. Sci Alliance">
        <title>Evolutionary insights into 3D genome organization and epigenetic landscape of Vigna mungo.</title>
        <authorList>
            <person name="Junaid A."/>
            <person name="Singh B."/>
            <person name="Bhatia S."/>
        </authorList>
    </citation>
    <scope>NUCLEOTIDE SEQUENCE [LARGE SCALE GENOMIC DNA]</scope>
    <source>
        <strain evidence="9">Urdbean</strain>
    </source>
</reference>
<dbReference type="Pfam" id="PF00332">
    <property type="entry name" value="Glyco_hydro_17"/>
    <property type="match status" value="1"/>
</dbReference>
<dbReference type="PANTHER" id="PTHR32227">
    <property type="entry name" value="GLUCAN ENDO-1,3-BETA-GLUCOSIDASE BG1-RELATED-RELATED"/>
    <property type="match status" value="1"/>
</dbReference>
<keyword evidence="10" id="KW-1185">Reference proteome</keyword>
<accession>A0AAQ3NZX9</accession>
<dbReference type="Gene3D" id="3.20.20.80">
    <property type="entry name" value="Glycosidases"/>
    <property type="match status" value="1"/>
</dbReference>
<evidence type="ECO:0000256" key="4">
    <source>
        <dbReference type="ARBA" id="ARBA00022801"/>
    </source>
</evidence>
<gene>
    <name evidence="9" type="ORF">V8G54_010824</name>
</gene>
<comment type="similarity">
    <text evidence="2 8">Belongs to the glycosyl hydrolase 17 family.</text>
</comment>
<dbReference type="GO" id="GO:0005975">
    <property type="term" value="P:carbohydrate metabolic process"/>
    <property type="evidence" value="ECO:0007669"/>
    <property type="project" value="InterPro"/>
</dbReference>
<keyword evidence="5" id="KW-0326">Glycosidase</keyword>